<feature type="compositionally biased region" description="Low complexity" evidence="1">
    <location>
        <begin position="83"/>
        <end position="98"/>
    </location>
</feature>
<reference evidence="2" key="1">
    <citation type="journal article" date="2020" name="Nature">
        <title>Giant virus diversity and host interactions through global metagenomics.</title>
        <authorList>
            <person name="Schulz F."/>
            <person name="Roux S."/>
            <person name="Paez-Espino D."/>
            <person name="Jungbluth S."/>
            <person name="Walsh D.A."/>
            <person name="Denef V.J."/>
            <person name="McMahon K.D."/>
            <person name="Konstantinidis K.T."/>
            <person name="Eloe-Fadrosh E.A."/>
            <person name="Kyrpides N.C."/>
            <person name="Woyke T."/>
        </authorList>
    </citation>
    <scope>NUCLEOTIDE SEQUENCE</scope>
    <source>
        <strain evidence="2">GVMAG-M-3300025572-1</strain>
    </source>
</reference>
<dbReference type="AlphaFoldDB" id="A0A6C0J1X9"/>
<feature type="compositionally biased region" description="Acidic residues" evidence="1">
    <location>
        <begin position="99"/>
        <end position="111"/>
    </location>
</feature>
<organism evidence="2">
    <name type="scientific">viral metagenome</name>
    <dbReference type="NCBI Taxonomy" id="1070528"/>
    <lineage>
        <taxon>unclassified sequences</taxon>
        <taxon>metagenomes</taxon>
        <taxon>organismal metagenomes</taxon>
    </lineage>
</organism>
<sequence>MRYQGMGVHHKKGYAILSMGGENGWTAAENEKKYTAVGDKHEFKSLDDLLESIDKKPWQEIGFQEEFTGGFRQGVRQVYPGGELSNSNAVESSSVESESSLDEVNDMDDFIDPLKEY</sequence>
<dbReference type="EMBL" id="MN740285">
    <property type="protein sequence ID" value="QHT97957.1"/>
    <property type="molecule type" value="Genomic_DNA"/>
</dbReference>
<feature type="region of interest" description="Disordered" evidence="1">
    <location>
        <begin position="82"/>
        <end position="117"/>
    </location>
</feature>
<evidence type="ECO:0000313" key="2">
    <source>
        <dbReference type="EMBL" id="QHT97957.1"/>
    </source>
</evidence>
<accession>A0A6C0J1X9</accession>
<protein>
    <submittedName>
        <fullName evidence="2">Uncharacterized protein</fullName>
    </submittedName>
</protein>
<proteinExistence type="predicted"/>
<name>A0A6C0J1X9_9ZZZZ</name>
<evidence type="ECO:0000256" key="1">
    <source>
        <dbReference type="SAM" id="MobiDB-lite"/>
    </source>
</evidence>